<dbReference type="EMBL" id="OIVN01001833">
    <property type="protein sequence ID" value="SPC98101.1"/>
    <property type="molecule type" value="Genomic_DNA"/>
</dbReference>
<dbReference type="InterPro" id="IPR053151">
    <property type="entry name" value="RNase_H-like"/>
</dbReference>
<dbReference type="Pfam" id="PF14392">
    <property type="entry name" value="zf-CCHC_4"/>
    <property type="match status" value="1"/>
</dbReference>
<dbReference type="PANTHER" id="PTHR47723">
    <property type="entry name" value="OS05G0353850 PROTEIN"/>
    <property type="match status" value="1"/>
</dbReference>
<reference evidence="4" key="1">
    <citation type="submission" date="2018-02" db="EMBL/GenBank/DDBJ databases">
        <authorList>
            <person name="Cohen D.B."/>
            <person name="Kent A.D."/>
        </authorList>
    </citation>
    <scope>NUCLEOTIDE SEQUENCE</scope>
</reference>
<dbReference type="InterPro" id="IPR012337">
    <property type="entry name" value="RNaseH-like_sf"/>
</dbReference>
<name>A0A2N9GFR8_FAGSY</name>
<dbReference type="PANTHER" id="PTHR47723:SF21">
    <property type="entry name" value="POLYNUCLEOTIDYL TRANSFERASE, RIBONUCLEASE H-LIKE SUPERFAMILY PROTEIN"/>
    <property type="match status" value="1"/>
</dbReference>
<dbReference type="SUPFAM" id="SSF53098">
    <property type="entry name" value="Ribonuclease H-like"/>
    <property type="match status" value="1"/>
</dbReference>
<dbReference type="InterPro" id="IPR002156">
    <property type="entry name" value="RNaseH_domain"/>
</dbReference>
<dbReference type="InterPro" id="IPR044730">
    <property type="entry name" value="RNase_H-like_dom_plant"/>
</dbReference>
<feature type="compositionally biased region" description="Polar residues" evidence="1">
    <location>
        <begin position="290"/>
        <end position="320"/>
    </location>
</feature>
<feature type="domain" description="Zinc knuckle CX2CX4HX4C" evidence="3">
    <location>
        <begin position="91"/>
        <end position="136"/>
    </location>
</feature>
<protein>
    <submittedName>
        <fullName evidence="4">Uncharacterized protein</fullName>
    </submittedName>
</protein>
<gene>
    <name evidence="4" type="ORF">FSB_LOCUS25983</name>
</gene>
<dbReference type="Gene3D" id="3.30.420.10">
    <property type="entry name" value="Ribonuclease H-like superfamily/Ribonuclease H"/>
    <property type="match status" value="1"/>
</dbReference>
<dbReference type="InterPro" id="IPR036397">
    <property type="entry name" value="RNaseH_sf"/>
</dbReference>
<sequence length="1186" mass="134739">MDLERVLMNEPWTYDKFLVVFQRVQGDEPIQDPMFSHTSFWVQLHNLPIRRRIEEAAESIGRSIGLVEKVAASEDDRGGENCMRVRIRLEVNRPLCRGRLVKFEEGIKGWVAFRYERLPNFCYWCGCLDHGEKDCDVGIQQRQASNKQEYQFGAWLRATSDRAPHKTVVIVPGNQPKSRDKSCRKDPPQHQPTAEAEDLTSNQREIGKTTDNTEEDPENEMEIEQNPGFPIPDRIQQSNAEIFNNQLKEIDQAINYMPFGENIPDQNPELSYTENFQLEHGPKSAGPKANSVNNLSSPSRRPLQNISNGPCKNQEPKPSTTKWKKLARAHKPISGPPTIVQPLKRDFMLIEDDPVQDNGRGWFPALPKAMKYISWNCRGLGNQATIQELANLVRIKDPSVLFLSETWMDEDRLEMLRSIQTNLGGSHAFMVHPKLTSESTLGISFTPSMANILFHDLGFRGLPFTWCNNRRGNATTWLRLDRFMATNEWVLRFSSAAVDHMECTTSDHKPICLNTQPVQVPRPRQKLFRFEDMWRMHPDCEPVVTQAWVPKTRGSPIAQVKTKIQRCGDELTRWSRTQFGNITKLLKEKTELLRQAEVDSTIGRASHRRRRNTILTLIRDDGEIVTDPAVIGTQFTDYYQALFTANPLEDVEVVLDGIQPCVTQEMNQNLISQFTEAEVITAMKQMAPLKAPGPDGMPPIFYQSYWHVVGKDISSAVLYCLHSDDSLLFCRASLPECQKIQEILTIYEKASGQQLNRAKTTLFFSKNTPQAKQEEIKEILGVPSIQQYEKYLGLPSLIGKEKITCFSQIKERGNIMEASEKTRGSFAWRSILKAKDLIQSGMSWRVGNGNRIPIKGSNWLLDEGHRRVLSPLIDLPTDAKVDELIHGSPPMWNTNKVQSLFLPYDAEAILKIPLSERVQEDKIFWCCLILYVVSAISQREDSFHALWACPNVNQVWSGASEFSVFRNSDPRSFSDLVRLVMQADSDLLLEKLAIWTRAQTVLHEYLAVTTEEKAEKQTPPQTRWRLPVTNYYKMNFDGAIFKESNSGGIGVVIRDHTGMAIATLSQKVHGTHTVEMIEALAARRAIIFAKEVGIDDVEVEGDAENIIKDLNSNHPIHTPYGLVIEDAKALIQDFQRFSLSHTRRSGNSVAHALARRASGCNSFSVWLEEVPPDITHVLMSDLLALK</sequence>
<feature type="region of interest" description="Disordered" evidence="1">
    <location>
        <begin position="278"/>
        <end position="320"/>
    </location>
</feature>
<dbReference type="InterPro" id="IPR025836">
    <property type="entry name" value="Zn_knuckle_CX2CX4HX4C"/>
</dbReference>
<feature type="compositionally biased region" description="Acidic residues" evidence="1">
    <location>
        <begin position="212"/>
        <end position="223"/>
    </location>
</feature>
<dbReference type="Gene3D" id="3.60.10.10">
    <property type="entry name" value="Endonuclease/exonuclease/phosphatase"/>
    <property type="match status" value="2"/>
</dbReference>
<evidence type="ECO:0000256" key="1">
    <source>
        <dbReference type="SAM" id="MobiDB-lite"/>
    </source>
</evidence>
<dbReference type="InterPro" id="IPR036691">
    <property type="entry name" value="Endo/exonu/phosph_ase_sf"/>
</dbReference>
<feature type="domain" description="RNase H type-1" evidence="2">
    <location>
        <begin position="1035"/>
        <end position="1157"/>
    </location>
</feature>
<dbReference type="GO" id="GO:0004523">
    <property type="term" value="F:RNA-DNA hybrid ribonuclease activity"/>
    <property type="evidence" value="ECO:0007669"/>
    <property type="project" value="InterPro"/>
</dbReference>
<dbReference type="SUPFAM" id="SSF56219">
    <property type="entry name" value="DNase I-like"/>
    <property type="match status" value="1"/>
</dbReference>
<feature type="compositionally biased region" description="Basic and acidic residues" evidence="1">
    <location>
        <begin position="177"/>
        <end position="188"/>
    </location>
</feature>
<dbReference type="GO" id="GO:0003676">
    <property type="term" value="F:nucleic acid binding"/>
    <property type="evidence" value="ECO:0007669"/>
    <property type="project" value="InterPro"/>
</dbReference>
<evidence type="ECO:0000259" key="3">
    <source>
        <dbReference type="Pfam" id="PF14392"/>
    </source>
</evidence>
<organism evidence="4">
    <name type="scientific">Fagus sylvatica</name>
    <name type="common">Beechnut</name>
    <dbReference type="NCBI Taxonomy" id="28930"/>
    <lineage>
        <taxon>Eukaryota</taxon>
        <taxon>Viridiplantae</taxon>
        <taxon>Streptophyta</taxon>
        <taxon>Embryophyta</taxon>
        <taxon>Tracheophyta</taxon>
        <taxon>Spermatophyta</taxon>
        <taxon>Magnoliopsida</taxon>
        <taxon>eudicotyledons</taxon>
        <taxon>Gunneridae</taxon>
        <taxon>Pentapetalae</taxon>
        <taxon>rosids</taxon>
        <taxon>fabids</taxon>
        <taxon>Fagales</taxon>
        <taxon>Fagaceae</taxon>
        <taxon>Fagus</taxon>
    </lineage>
</organism>
<dbReference type="CDD" id="cd06222">
    <property type="entry name" value="RNase_H_like"/>
    <property type="match status" value="1"/>
</dbReference>
<feature type="region of interest" description="Disordered" evidence="1">
    <location>
        <begin position="165"/>
        <end position="234"/>
    </location>
</feature>
<evidence type="ECO:0000259" key="2">
    <source>
        <dbReference type="Pfam" id="PF13456"/>
    </source>
</evidence>
<accession>A0A2N9GFR8</accession>
<dbReference type="AlphaFoldDB" id="A0A2N9GFR8"/>
<dbReference type="Pfam" id="PF13456">
    <property type="entry name" value="RVT_3"/>
    <property type="match status" value="1"/>
</dbReference>
<proteinExistence type="predicted"/>
<evidence type="ECO:0000313" key="4">
    <source>
        <dbReference type="EMBL" id="SPC98101.1"/>
    </source>
</evidence>